<comment type="caution">
    <text evidence="2">The sequence shown here is derived from an EMBL/GenBank/DDBJ whole genome shotgun (WGS) entry which is preliminary data.</text>
</comment>
<sequence length="136" mass="14600">MTGLSWIPKIDQVVISSSSSNVPYPPGSDTNAEHLSAMILFRLCMSCTCIVSIDPNPPVKLLSSILFSWELSALGITPTTFDPCMYALLATSPISPRPPPPYTRLYPAVAIDLPRRSAANEYSGSAGTLDAQNTQI</sequence>
<name>A0A1R1XXJ0_9FUNG</name>
<evidence type="ECO:0000313" key="1">
    <source>
        <dbReference type="EMBL" id="OMJ08196.1"/>
    </source>
</evidence>
<organism evidence="2 3">
    <name type="scientific">Smittium culicis</name>
    <dbReference type="NCBI Taxonomy" id="133412"/>
    <lineage>
        <taxon>Eukaryota</taxon>
        <taxon>Fungi</taxon>
        <taxon>Fungi incertae sedis</taxon>
        <taxon>Zoopagomycota</taxon>
        <taxon>Kickxellomycotina</taxon>
        <taxon>Harpellomycetes</taxon>
        <taxon>Harpellales</taxon>
        <taxon>Legeriomycetaceae</taxon>
        <taxon>Smittium</taxon>
    </lineage>
</organism>
<dbReference type="EMBL" id="LSSN01001532">
    <property type="protein sequence ID" value="OMJ19279.1"/>
    <property type="molecule type" value="Genomic_DNA"/>
</dbReference>
<accession>A0A1R1XXJ0</accession>
<evidence type="ECO:0000313" key="3">
    <source>
        <dbReference type="Proteomes" id="UP000187283"/>
    </source>
</evidence>
<dbReference type="EMBL" id="LSSN01005858">
    <property type="protein sequence ID" value="OMJ08196.1"/>
    <property type="molecule type" value="Genomic_DNA"/>
</dbReference>
<dbReference type="AlphaFoldDB" id="A0A1R1XXJ0"/>
<dbReference type="Proteomes" id="UP000187283">
    <property type="component" value="Unassembled WGS sequence"/>
</dbReference>
<keyword evidence="3" id="KW-1185">Reference proteome</keyword>
<reference evidence="2 3" key="1">
    <citation type="submission" date="2017-01" db="EMBL/GenBank/DDBJ databases">
        <authorList>
            <person name="Mah S.A."/>
            <person name="Swanson W.J."/>
            <person name="Moy G.W."/>
            <person name="Vacquier V.D."/>
        </authorList>
    </citation>
    <scope>NUCLEOTIDE SEQUENCE [LARGE SCALE GENOMIC DNA]</scope>
    <source>
        <strain evidence="2 3">GSMNP</strain>
    </source>
</reference>
<proteinExistence type="predicted"/>
<evidence type="ECO:0000313" key="2">
    <source>
        <dbReference type="EMBL" id="OMJ19279.1"/>
    </source>
</evidence>
<protein>
    <submittedName>
        <fullName evidence="2">Uncharacterized protein</fullName>
    </submittedName>
</protein>
<gene>
    <name evidence="1" type="ORF">AYI70_g11700</name>
    <name evidence="2" type="ORF">AYI70_g4823</name>
</gene>